<feature type="non-terminal residue" evidence="1">
    <location>
        <position position="1"/>
    </location>
</feature>
<dbReference type="RefSeq" id="WP_208473365.1">
    <property type="nucleotide sequence ID" value="NZ_JAGFNS010000054.1"/>
</dbReference>
<keyword evidence="2" id="KW-1185">Reference proteome</keyword>
<sequence>LRFAWSLTDLPETSSHIDHRHTRTTDAAEPLLKHGLDRAICMINNGDITQGVHHASTVLLNLPTDFRPAIVIRRAHAVAAAVPPQRRSLAAVRSLHEVLAIETER</sequence>
<accession>A0ABS3UZX1</accession>
<gene>
    <name evidence="1" type="ORF">J5X75_42230</name>
</gene>
<evidence type="ECO:0000313" key="2">
    <source>
        <dbReference type="Proteomes" id="UP000679690"/>
    </source>
</evidence>
<organism evidence="1 2">
    <name type="scientific">Actinoplanes flavus</name>
    <dbReference type="NCBI Taxonomy" id="2820290"/>
    <lineage>
        <taxon>Bacteria</taxon>
        <taxon>Bacillati</taxon>
        <taxon>Actinomycetota</taxon>
        <taxon>Actinomycetes</taxon>
        <taxon>Micromonosporales</taxon>
        <taxon>Micromonosporaceae</taxon>
        <taxon>Actinoplanes</taxon>
    </lineage>
</organism>
<reference evidence="1 2" key="1">
    <citation type="submission" date="2021-03" db="EMBL/GenBank/DDBJ databases">
        <title>Actinoplanes flavus sp. nov., a novel actinomycete isolated from Coconut Palm rhizosphere soil.</title>
        <authorList>
            <person name="Luo X."/>
        </authorList>
    </citation>
    <scope>NUCLEOTIDE SEQUENCE [LARGE SCALE GENOMIC DNA]</scope>
    <source>
        <strain evidence="1 2">NEAU-H7</strain>
    </source>
</reference>
<evidence type="ECO:0000313" key="1">
    <source>
        <dbReference type="EMBL" id="MBO3744130.1"/>
    </source>
</evidence>
<dbReference type="Proteomes" id="UP000679690">
    <property type="component" value="Unassembled WGS sequence"/>
</dbReference>
<dbReference type="EMBL" id="JAGFNS010000054">
    <property type="protein sequence ID" value="MBO3744130.1"/>
    <property type="molecule type" value="Genomic_DNA"/>
</dbReference>
<name>A0ABS3UZX1_9ACTN</name>
<comment type="caution">
    <text evidence="1">The sequence shown here is derived from an EMBL/GenBank/DDBJ whole genome shotgun (WGS) entry which is preliminary data.</text>
</comment>
<proteinExistence type="predicted"/>
<protein>
    <submittedName>
        <fullName evidence="1">Uncharacterized protein</fullName>
    </submittedName>
</protein>